<feature type="compositionally biased region" description="Acidic residues" evidence="1">
    <location>
        <begin position="74"/>
        <end position="100"/>
    </location>
</feature>
<feature type="compositionally biased region" description="Low complexity" evidence="1">
    <location>
        <begin position="123"/>
        <end position="147"/>
    </location>
</feature>
<proteinExistence type="predicted"/>
<reference evidence="2 3" key="1">
    <citation type="journal article" date="2008" name="Nature">
        <title>The Phaeodactylum genome reveals the evolutionary history of diatom genomes.</title>
        <authorList>
            <person name="Bowler C."/>
            <person name="Allen A.E."/>
            <person name="Badger J.H."/>
            <person name="Grimwood J."/>
            <person name="Jabbari K."/>
            <person name="Kuo A."/>
            <person name="Maheswari U."/>
            <person name="Martens C."/>
            <person name="Maumus F."/>
            <person name="Otillar R.P."/>
            <person name="Rayko E."/>
            <person name="Salamov A."/>
            <person name="Vandepoele K."/>
            <person name="Beszteri B."/>
            <person name="Gruber A."/>
            <person name="Heijde M."/>
            <person name="Katinka M."/>
            <person name="Mock T."/>
            <person name="Valentin K."/>
            <person name="Verret F."/>
            <person name="Berges J.A."/>
            <person name="Brownlee C."/>
            <person name="Cadoret J.P."/>
            <person name="Chiovitti A."/>
            <person name="Choi C.J."/>
            <person name="Coesel S."/>
            <person name="De Martino A."/>
            <person name="Detter J.C."/>
            <person name="Durkin C."/>
            <person name="Falciatore A."/>
            <person name="Fournet J."/>
            <person name="Haruta M."/>
            <person name="Huysman M.J."/>
            <person name="Jenkins B.D."/>
            <person name="Jiroutova K."/>
            <person name="Jorgensen R.E."/>
            <person name="Joubert Y."/>
            <person name="Kaplan A."/>
            <person name="Kroger N."/>
            <person name="Kroth P.G."/>
            <person name="La Roche J."/>
            <person name="Lindquist E."/>
            <person name="Lommer M."/>
            <person name="Martin-Jezequel V."/>
            <person name="Lopez P.J."/>
            <person name="Lucas S."/>
            <person name="Mangogna M."/>
            <person name="McGinnis K."/>
            <person name="Medlin L.K."/>
            <person name="Montsant A."/>
            <person name="Oudot-Le Secq M.P."/>
            <person name="Napoli C."/>
            <person name="Obornik M."/>
            <person name="Parker M.S."/>
            <person name="Petit J.L."/>
            <person name="Porcel B.M."/>
            <person name="Poulsen N."/>
            <person name="Robison M."/>
            <person name="Rychlewski L."/>
            <person name="Rynearson T.A."/>
            <person name="Schmutz J."/>
            <person name="Shapiro H."/>
            <person name="Siaut M."/>
            <person name="Stanley M."/>
            <person name="Sussman M.R."/>
            <person name="Taylor A.R."/>
            <person name="Vardi A."/>
            <person name="von Dassow P."/>
            <person name="Vyverman W."/>
            <person name="Willis A."/>
            <person name="Wyrwicz L.S."/>
            <person name="Rokhsar D.S."/>
            <person name="Weissenbach J."/>
            <person name="Armbrust E.V."/>
            <person name="Green B.R."/>
            <person name="Van de Peer Y."/>
            <person name="Grigoriev I.V."/>
        </authorList>
    </citation>
    <scope>NUCLEOTIDE SEQUENCE [LARGE SCALE GENOMIC DNA]</scope>
    <source>
        <strain evidence="2 3">CCAP 1055/1</strain>
    </source>
</reference>
<name>B7G3I4_PHATC</name>
<dbReference type="PaxDb" id="2850-Phatr47483"/>
<evidence type="ECO:0000313" key="2">
    <source>
        <dbReference type="EMBL" id="EEC46835.1"/>
    </source>
</evidence>
<feature type="compositionally biased region" description="Polar residues" evidence="1">
    <location>
        <begin position="109"/>
        <end position="120"/>
    </location>
</feature>
<feature type="region of interest" description="Disordered" evidence="1">
    <location>
        <begin position="325"/>
        <end position="349"/>
    </location>
</feature>
<reference evidence="3" key="2">
    <citation type="submission" date="2008-08" db="EMBL/GenBank/DDBJ databases">
        <authorList>
            <consortium name="Diatom Consortium"/>
            <person name="Grigoriev I."/>
            <person name="Grimwood J."/>
            <person name="Kuo A."/>
            <person name="Otillar R.P."/>
            <person name="Salamov A."/>
            <person name="Detter J.C."/>
            <person name="Lindquist E."/>
            <person name="Shapiro H."/>
            <person name="Lucas S."/>
            <person name="Glavina del Rio T."/>
            <person name="Pitluck S."/>
            <person name="Rokhsar D."/>
            <person name="Bowler C."/>
        </authorList>
    </citation>
    <scope>GENOME REANNOTATION</scope>
    <source>
        <strain evidence="3">CCAP 1055/1</strain>
    </source>
</reference>
<protein>
    <submittedName>
        <fullName evidence="2">Uncharacterized protein</fullName>
    </submittedName>
</protein>
<dbReference type="HOGENOM" id="CLU_502978_0_0_1"/>
<dbReference type="OrthoDB" id="49525at2759"/>
<dbReference type="Proteomes" id="UP000000759">
    <property type="component" value="Chromosome 13"/>
</dbReference>
<evidence type="ECO:0000313" key="3">
    <source>
        <dbReference type="Proteomes" id="UP000000759"/>
    </source>
</evidence>
<accession>B7G3I4</accession>
<dbReference type="EMBL" id="CM000615">
    <property type="protein sequence ID" value="EEC46835.1"/>
    <property type="molecule type" value="Genomic_DNA"/>
</dbReference>
<feature type="compositionally biased region" description="Basic and acidic residues" evidence="1">
    <location>
        <begin position="393"/>
        <end position="412"/>
    </location>
</feature>
<sequence>MASAFLPTNTTTTRNTLGVSPVGPSLCVPSLNESSIHTSKPPPPKPVWESETEDEEVKFSCVGGGRYTYGADFSDIESAGEDEGENCASEESDAEADAPDECTGVVTFVTAQPTISTQPSLLRPKAYSPSRSSPAASLSSSSTRNVSMVRHRQRDSSNERDSSSVGARGVPCTLFSSAMSEEDADDCEDEEVADGDDEDSDYDESEEDDVSSDDETDEPATSRIDFHAGGVSNANYCEPNGGVEEEPAGNGVTWDEPEEPENDLELASILGSSGDSSFDVEDESEFPTDFIVGVMQDRNIEATANVPKTKRVLSYTTLTALNVEAGHDDDSPKRQKAIDSPPQLPLLRLGPAATSMLPLLSVRSLREIREESPILSSSDEEELDERLRDELDKLGPERGENDGEAEMHHTRNGDSNTPVPLLTPPQSPSTIALEQGTSTTVCEWPSNMAVDSAMRTAAEMETMTVRVMSALSLTGLDDEGEESDSYDFNKVACYDDASLLPVTTLRESSSPETTTTATPSEAIDLNATTLTPLIRGIYVGWD</sequence>
<dbReference type="GeneID" id="7202590"/>
<dbReference type="InParanoid" id="B7G3I4"/>
<keyword evidence="3" id="KW-1185">Reference proteome</keyword>
<dbReference type="KEGG" id="pti:PHATRDRAFT_47483"/>
<feature type="region of interest" description="Disordered" evidence="1">
    <location>
        <begin position="1"/>
        <end position="53"/>
    </location>
</feature>
<feature type="compositionally biased region" description="Acidic residues" evidence="1">
    <location>
        <begin position="180"/>
        <end position="218"/>
    </location>
</feature>
<feature type="region of interest" description="Disordered" evidence="1">
    <location>
        <begin position="72"/>
        <end position="262"/>
    </location>
</feature>
<dbReference type="RefSeq" id="XP_002181621.1">
    <property type="nucleotide sequence ID" value="XM_002181585.1"/>
</dbReference>
<organism evidence="2 3">
    <name type="scientific">Phaeodactylum tricornutum (strain CCAP 1055/1)</name>
    <dbReference type="NCBI Taxonomy" id="556484"/>
    <lineage>
        <taxon>Eukaryota</taxon>
        <taxon>Sar</taxon>
        <taxon>Stramenopiles</taxon>
        <taxon>Ochrophyta</taxon>
        <taxon>Bacillariophyta</taxon>
        <taxon>Bacillariophyceae</taxon>
        <taxon>Bacillariophycidae</taxon>
        <taxon>Naviculales</taxon>
        <taxon>Phaeodactylaceae</taxon>
        <taxon>Phaeodactylum</taxon>
    </lineage>
</organism>
<feature type="region of interest" description="Disordered" evidence="1">
    <location>
        <begin position="393"/>
        <end position="421"/>
    </location>
</feature>
<feature type="compositionally biased region" description="Basic and acidic residues" evidence="1">
    <location>
        <begin position="325"/>
        <end position="337"/>
    </location>
</feature>
<gene>
    <name evidence="2" type="ORF">PHATRDRAFT_47483</name>
</gene>
<dbReference type="AlphaFoldDB" id="B7G3I4"/>
<evidence type="ECO:0000256" key="1">
    <source>
        <dbReference type="SAM" id="MobiDB-lite"/>
    </source>
</evidence>